<protein>
    <recommendedName>
        <fullName evidence="4">Membrane protein 6-pyruvoyl-tetrahydropterin synthase-related domain-containing protein</fullName>
    </recommendedName>
</protein>
<name>A0A0R2ACY2_9LACO</name>
<feature type="transmembrane region" description="Helical" evidence="1">
    <location>
        <begin position="68"/>
        <end position="92"/>
    </location>
</feature>
<dbReference type="Proteomes" id="UP000051008">
    <property type="component" value="Unassembled WGS sequence"/>
</dbReference>
<accession>A0A0R2ACY2</accession>
<feature type="transmembrane region" description="Helical" evidence="1">
    <location>
        <begin position="314"/>
        <end position="332"/>
    </location>
</feature>
<feature type="transmembrane region" description="Helical" evidence="1">
    <location>
        <begin position="521"/>
        <end position="541"/>
    </location>
</feature>
<organism evidence="2 3">
    <name type="scientific">Ligilactobacillus agilis DSM 20509</name>
    <dbReference type="NCBI Taxonomy" id="1423718"/>
    <lineage>
        <taxon>Bacteria</taxon>
        <taxon>Bacillati</taxon>
        <taxon>Bacillota</taxon>
        <taxon>Bacilli</taxon>
        <taxon>Lactobacillales</taxon>
        <taxon>Lactobacillaceae</taxon>
        <taxon>Ligilactobacillus</taxon>
    </lineage>
</organism>
<comment type="caution">
    <text evidence="2">The sequence shown here is derived from an EMBL/GenBank/DDBJ whole genome shotgun (WGS) entry which is preliminary data.</text>
</comment>
<keyword evidence="1" id="KW-1133">Transmembrane helix</keyword>
<evidence type="ECO:0000313" key="3">
    <source>
        <dbReference type="Proteomes" id="UP000051008"/>
    </source>
</evidence>
<dbReference type="EMBL" id="AYYP01000030">
    <property type="protein sequence ID" value="KRM64570.1"/>
    <property type="molecule type" value="Genomic_DNA"/>
</dbReference>
<dbReference type="PATRIC" id="fig|1423718.3.peg.1918"/>
<gene>
    <name evidence="2" type="ORF">FC14_GL001848</name>
</gene>
<sequence length="551" mass="62670">MKLKMKKYDTRKLLLLVILFSIVAALSVIPAFYGGYLKVTYDGNVHLSRFESIYRALRAGKVPSSVNFIGFNGLVAVYNSLYPWVSGLLFVVPRFLVSSRLLAWAIGFFFLNFITMANMYILTRELTDKFYLRILGVMIYQLSAYHFTLMYSRMALGEALAYAFLPLVFTGLLRIWNGQKNGILFLGLGGGLIFNSHILSTLITGLILVVIIGARLLLRKVSMAELRCYIYSAGLAAVVSGYTLISFIKVYFTNEIDAPFRLLQAIIATDVWNTMLNNSIKDTGTIFNIGLIETLILIGLTVPALLSKYANWKLWWIGAMGIGILTLNWFPWDKQFLVDSPLGSIQFLGRLLTYVVLFLAISVILFLEENKQYNFDLHNLLLLTVPLLVLGMSATYNYHVSRNDDPIRFYPHTSQDFDEVAYDKFSTFDYQLKDANKHTNLPLKEYSVNKTKQTYNNIVIKCDSQKTEKVRFRIPVYNGIDYTIKINGKVNKVKQGKMLVATLKKGTNTISITSKPTTIQKITFCLSLMAIILTSGYIFMFDNRKSKYNFM</sequence>
<dbReference type="AlphaFoldDB" id="A0A0R2ACY2"/>
<proteinExistence type="predicted"/>
<reference evidence="2 3" key="1">
    <citation type="journal article" date="2015" name="Genome Announc.">
        <title>Expanding the biotechnology potential of lactobacilli through comparative genomics of 213 strains and associated genera.</title>
        <authorList>
            <person name="Sun Z."/>
            <person name="Harris H.M."/>
            <person name="McCann A."/>
            <person name="Guo C."/>
            <person name="Argimon S."/>
            <person name="Zhang W."/>
            <person name="Yang X."/>
            <person name="Jeffery I.B."/>
            <person name="Cooney J.C."/>
            <person name="Kagawa T.F."/>
            <person name="Liu W."/>
            <person name="Song Y."/>
            <person name="Salvetti E."/>
            <person name="Wrobel A."/>
            <person name="Rasinkangas P."/>
            <person name="Parkhill J."/>
            <person name="Rea M.C."/>
            <person name="O'Sullivan O."/>
            <person name="Ritari J."/>
            <person name="Douillard F.P."/>
            <person name="Paul Ross R."/>
            <person name="Yang R."/>
            <person name="Briner A.E."/>
            <person name="Felis G.E."/>
            <person name="de Vos W.M."/>
            <person name="Barrangou R."/>
            <person name="Klaenhammer T.R."/>
            <person name="Caufield P.W."/>
            <person name="Cui Y."/>
            <person name="Zhang H."/>
            <person name="O'Toole P.W."/>
        </authorList>
    </citation>
    <scope>NUCLEOTIDE SEQUENCE [LARGE SCALE GENOMIC DNA]</scope>
    <source>
        <strain evidence="2 3">DSM 20509</strain>
    </source>
</reference>
<feature type="transmembrane region" description="Helical" evidence="1">
    <location>
        <begin position="159"/>
        <end position="177"/>
    </location>
</feature>
<evidence type="ECO:0000313" key="2">
    <source>
        <dbReference type="EMBL" id="KRM64570.1"/>
    </source>
</evidence>
<keyword evidence="3" id="KW-1185">Reference proteome</keyword>
<evidence type="ECO:0000256" key="1">
    <source>
        <dbReference type="SAM" id="Phobius"/>
    </source>
</evidence>
<feature type="transmembrane region" description="Helical" evidence="1">
    <location>
        <begin position="197"/>
        <end position="218"/>
    </location>
</feature>
<dbReference type="OrthoDB" id="2257846at2"/>
<feature type="transmembrane region" description="Helical" evidence="1">
    <location>
        <begin position="230"/>
        <end position="252"/>
    </location>
</feature>
<keyword evidence="1" id="KW-0812">Transmembrane</keyword>
<feature type="transmembrane region" description="Helical" evidence="1">
    <location>
        <begin position="12"/>
        <end position="33"/>
    </location>
</feature>
<feature type="transmembrane region" description="Helical" evidence="1">
    <location>
        <begin position="347"/>
        <end position="367"/>
    </location>
</feature>
<feature type="transmembrane region" description="Helical" evidence="1">
    <location>
        <begin position="379"/>
        <end position="398"/>
    </location>
</feature>
<keyword evidence="1" id="KW-0472">Membrane</keyword>
<dbReference type="RefSeq" id="WP_056976680.1">
    <property type="nucleotide sequence ID" value="NZ_AYYP01000030.1"/>
</dbReference>
<feature type="transmembrane region" description="Helical" evidence="1">
    <location>
        <begin position="134"/>
        <end position="152"/>
    </location>
</feature>
<feature type="transmembrane region" description="Helical" evidence="1">
    <location>
        <begin position="285"/>
        <end position="307"/>
    </location>
</feature>
<feature type="transmembrane region" description="Helical" evidence="1">
    <location>
        <begin position="101"/>
        <end position="122"/>
    </location>
</feature>
<evidence type="ECO:0008006" key="4">
    <source>
        <dbReference type="Google" id="ProtNLM"/>
    </source>
</evidence>